<dbReference type="InterPro" id="IPR001492">
    <property type="entry name" value="Flagellin"/>
</dbReference>
<dbReference type="PANTHER" id="PTHR42792:SF1">
    <property type="entry name" value="FLAGELLAR HOOK-ASSOCIATED PROTEIN 3"/>
    <property type="match status" value="1"/>
</dbReference>
<dbReference type="Proteomes" id="UP000321172">
    <property type="component" value="Chromosome"/>
</dbReference>
<protein>
    <submittedName>
        <fullName evidence="6">Flagellar biosynthesis protein FlgL</fullName>
    </submittedName>
</protein>
<dbReference type="OrthoDB" id="7389561at2"/>
<dbReference type="SUPFAM" id="SSF64518">
    <property type="entry name" value="Phase 1 flagellin"/>
    <property type="match status" value="1"/>
</dbReference>
<dbReference type="AlphaFoldDB" id="A0A5B8S0Y2"/>
<evidence type="ECO:0000313" key="6">
    <source>
        <dbReference type="EMBL" id="QEA15170.1"/>
    </source>
</evidence>
<dbReference type="InterPro" id="IPR001029">
    <property type="entry name" value="Flagellin_N"/>
</dbReference>
<dbReference type="Pfam" id="PF00669">
    <property type="entry name" value="Flagellin_N"/>
    <property type="match status" value="1"/>
</dbReference>
<accession>A0A5B8S0Y2</accession>
<comment type="subcellular location">
    <subcellularLocation>
        <location evidence="1">Bacterial flagellum</location>
    </subcellularLocation>
    <subcellularLocation>
        <location evidence="2">Secreted</location>
    </subcellularLocation>
</comment>
<keyword evidence="4" id="KW-0975">Bacterial flagellum</keyword>
<gene>
    <name evidence="6" type="ORF">FRF71_02900</name>
</gene>
<keyword evidence="7" id="KW-1185">Reference proteome</keyword>
<reference evidence="6 7" key="1">
    <citation type="journal article" date="2013" name="J. Microbiol. Biotechnol.">
        <title>Novosphingobium ginsenosidimutans sp. nov., with the ability to convert ginsenoside.</title>
        <authorList>
            <person name="Kim J.K."/>
            <person name="He D."/>
            <person name="Liu Q.M."/>
            <person name="Park H.Y."/>
            <person name="Jung M.S."/>
            <person name="Yoon M.H."/>
            <person name="Kim S.C."/>
            <person name="Im W.T."/>
        </authorList>
    </citation>
    <scope>NUCLEOTIDE SEQUENCE [LARGE SCALE GENOMIC DNA]</scope>
    <source>
        <strain evidence="6 7">FW-6</strain>
    </source>
</reference>
<evidence type="ECO:0000313" key="7">
    <source>
        <dbReference type="Proteomes" id="UP000321172"/>
    </source>
</evidence>
<evidence type="ECO:0000259" key="5">
    <source>
        <dbReference type="Pfam" id="PF00669"/>
    </source>
</evidence>
<dbReference type="GO" id="GO:0009288">
    <property type="term" value="C:bacterial-type flagellum"/>
    <property type="evidence" value="ECO:0007669"/>
    <property type="project" value="UniProtKB-SubCell"/>
</dbReference>
<evidence type="ECO:0000256" key="3">
    <source>
        <dbReference type="ARBA" id="ARBA00005709"/>
    </source>
</evidence>
<feature type="domain" description="Flagellin N-terminal" evidence="5">
    <location>
        <begin position="15"/>
        <end position="141"/>
    </location>
</feature>
<evidence type="ECO:0000256" key="4">
    <source>
        <dbReference type="ARBA" id="ARBA00023143"/>
    </source>
</evidence>
<proteinExistence type="inferred from homology"/>
<dbReference type="PANTHER" id="PTHR42792">
    <property type="entry name" value="FLAGELLIN"/>
    <property type="match status" value="1"/>
</dbReference>
<name>A0A5B8S0Y2_9SPHN</name>
<organism evidence="6 7">
    <name type="scientific">Novosphingobium ginsenosidimutans</name>
    <dbReference type="NCBI Taxonomy" id="1176536"/>
    <lineage>
        <taxon>Bacteria</taxon>
        <taxon>Pseudomonadati</taxon>
        <taxon>Pseudomonadota</taxon>
        <taxon>Alphaproteobacteria</taxon>
        <taxon>Sphingomonadales</taxon>
        <taxon>Sphingomonadaceae</taxon>
        <taxon>Novosphingobium</taxon>
    </lineage>
</organism>
<comment type="similarity">
    <text evidence="3">Belongs to the bacterial flagellin family.</text>
</comment>
<dbReference type="GO" id="GO:0005576">
    <property type="term" value="C:extracellular region"/>
    <property type="evidence" value="ECO:0007669"/>
    <property type="project" value="UniProtKB-SubCell"/>
</dbReference>
<sequence length="304" mass="31726">MTTITTSAFYERSSRALGDLRKQAESLQGSIGTGQRLLRGSDDPVGAAQLRALSREDRFSEISAAAGARVSSDLALTDSALSDFAAYVTRVKELAVQAASDTLTTSQRAGIGVEMKEIYGELIRLANSRDSAGHALFGGEATGEAYTLDAAGLPVYAGTAQAGELALGEGQTVLRGVTGPEFLNFNGPAGATNLFTLVRDLGLAMQGGSADPAQSARDALGALDSGLESITTAQTVIGGRMNWIDLVSERRTQRSEQRTEQQADIGGADLATTVTALQEIMTVLEASQAAFTRLAGLSLFAMLR</sequence>
<evidence type="ECO:0000256" key="1">
    <source>
        <dbReference type="ARBA" id="ARBA00004365"/>
    </source>
</evidence>
<dbReference type="RefSeq" id="WP_147089151.1">
    <property type="nucleotide sequence ID" value="NZ_BAABJD010000002.1"/>
</dbReference>
<evidence type="ECO:0000256" key="2">
    <source>
        <dbReference type="ARBA" id="ARBA00004613"/>
    </source>
</evidence>
<keyword evidence="6" id="KW-0282">Flagellum</keyword>
<dbReference type="EMBL" id="CP042345">
    <property type="protein sequence ID" value="QEA15170.1"/>
    <property type="molecule type" value="Genomic_DNA"/>
</dbReference>
<dbReference type="KEGG" id="ngf:FRF71_02900"/>
<keyword evidence="6" id="KW-0966">Cell projection</keyword>
<dbReference type="Gene3D" id="1.20.1330.10">
    <property type="entry name" value="f41 fragment of flagellin, N-terminal domain"/>
    <property type="match status" value="1"/>
</dbReference>
<dbReference type="GO" id="GO:0005198">
    <property type="term" value="F:structural molecule activity"/>
    <property type="evidence" value="ECO:0007669"/>
    <property type="project" value="InterPro"/>
</dbReference>
<keyword evidence="6" id="KW-0969">Cilium</keyword>